<evidence type="ECO:0000313" key="2">
    <source>
        <dbReference type="EMBL" id="PHN06442.1"/>
    </source>
</evidence>
<proteinExistence type="predicted"/>
<reference evidence="2 3" key="1">
    <citation type="submission" date="2017-10" db="EMBL/GenBank/DDBJ databases">
        <title>The draft genome sequence of Lewinella nigricans NBRC 102662.</title>
        <authorList>
            <person name="Wang K."/>
        </authorList>
    </citation>
    <scope>NUCLEOTIDE SEQUENCE [LARGE SCALE GENOMIC DNA]</scope>
    <source>
        <strain evidence="2 3">NBRC 102662</strain>
    </source>
</reference>
<evidence type="ECO:0000256" key="1">
    <source>
        <dbReference type="SAM" id="Coils"/>
    </source>
</evidence>
<sequence>MVIEGNGLFQGTNSTNLDIFSTDDNTNSLMRFGDNSTNKVSFGYNGNNDYFNISTAATLGADDLTLSLTGRIGINSAPSDHRMLINQNSTSGLDGDAQLYLQENNTGDQARLRFTNDGDDGYWEVGAAAISGAYQMDFFYTDGLNDATLLSLDGTAESVGIHQTIPEGYLHLKQQFAGADALAFVNDNNANKWSMRIGDEDILIYFNGDIRGGFDVSTGNYNNFPPAPALATASKMDDAVLGKVMLLEPRVGSAQKSHSAALGFNPQQVGKINADWVVPSEDGTQLGVDYLQMAVLAVKTIQEQQAVIEAQQLQIREIQERRAAQLERLENIARLLDR</sequence>
<organism evidence="2 3">
    <name type="scientific">Flavilitoribacter nigricans (strain ATCC 23147 / DSM 23189 / NBRC 102662 / NCIMB 1420 / SS-2)</name>
    <name type="common">Lewinella nigricans</name>
    <dbReference type="NCBI Taxonomy" id="1122177"/>
    <lineage>
        <taxon>Bacteria</taxon>
        <taxon>Pseudomonadati</taxon>
        <taxon>Bacteroidota</taxon>
        <taxon>Saprospiria</taxon>
        <taxon>Saprospirales</taxon>
        <taxon>Lewinellaceae</taxon>
        <taxon>Flavilitoribacter</taxon>
    </lineage>
</organism>
<dbReference type="Proteomes" id="UP000223913">
    <property type="component" value="Unassembled WGS sequence"/>
</dbReference>
<protein>
    <recommendedName>
        <fullName evidence="4">Peptidase S74 domain-containing protein</fullName>
    </recommendedName>
</protein>
<dbReference type="AlphaFoldDB" id="A0A2D0ND66"/>
<dbReference type="EMBL" id="PDUD01000018">
    <property type="protein sequence ID" value="PHN06442.1"/>
    <property type="molecule type" value="Genomic_DNA"/>
</dbReference>
<gene>
    <name evidence="2" type="ORF">CRP01_12810</name>
</gene>
<keyword evidence="1" id="KW-0175">Coiled coil</keyword>
<feature type="coiled-coil region" evidence="1">
    <location>
        <begin position="301"/>
        <end position="335"/>
    </location>
</feature>
<comment type="caution">
    <text evidence="2">The sequence shown here is derived from an EMBL/GenBank/DDBJ whole genome shotgun (WGS) entry which is preliminary data.</text>
</comment>
<evidence type="ECO:0008006" key="4">
    <source>
        <dbReference type="Google" id="ProtNLM"/>
    </source>
</evidence>
<evidence type="ECO:0000313" key="3">
    <source>
        <dbReference type="Proteomes" id="UP000223913"/>
    </source>
</evidence>
<keyword evidence="3" id="KW-1185">Reference proteome</keyword>
<accession>A0A2D0ND66</accession>
<name>A0A2D0ND66_FLAN2</name>